<organism evidence="2 3">
    <name type="scientific">Heterorhabditis bacteriophora</name>
    <name type="common">Entomopathogenic nematode worm</name>
    <dbReference type="NCBI Taxonomy" id="37862"/>
    <lineage>
        <taxon>Eukaryota</taxon>
        <taxon>Metazoa</taxon>
        <taxon>Ecdysozoa</taxon>
        <taxon>Nematoda</taxon>
        <taxon>Chromadorea</taxon>
        <taxon>Rhabditida</taxon>
        <taxon>Rhabditina</taxon>
        <taxon>Rhabditomorpha</taxon>
        <taxon>Strongyloidea</taxon>
        <taxon>Heterorhabditidae</taxon>
        <taxon>Heterorhabditis</taxon>
    </lineage>
</organism>
<evidence type="ECO:0000313" key="3">
    <source>
        <dbReference type="WBParaSite" id="Hba_10114"/>
    </source>
</evidence>
<proteinExistence type="predicted"/>
<name>A0A1I7WYB8_HETBA</name>
<accession>A0A1I7WYB8</accession>
<keyword evidence="2" id="KW-1185">Reference proteome</keyword>
<sequence>MRSGTFDSELTADVIDSFCKKILTPDDHTIYFIFPAFCFCFFNNIIYIYFFELFVTFCYSINIPLHPLIASSPIRGCDGNNTNCFHVFKVSLSNLQGEDLNKSLKPVRKYGNNVFAPRGNSPRLTEKVMESMPVNADPRVKENIMNNNYYLKRVDADDGSLFPEDNNEILPQNIQHIHAAPPLVHREESFPIFVISLLIVVGILVGILGTCFVLILVDYKSKPKFDRSGVVTYKRPTELNKLYVERQRNGQLEKHGIRYAALHVQNSGNKANSSRKPRTHGRVSRYSCRENERLHAACRMADKQSRDRKISF</sequence>
<keyword evidence="1" id="KW-1133">Transmembrane helix</keyword>
<feature type="transmembrane region" description="Helical" evidence="1">
    <location>
        <begin position="30"/>
        <end position="50"/>
    </location>
</feature>
<feature type="transmembrane region" description="Helical" evidence="1">
    <location>
        <begin position="192"/>
        <end position="217"/>
    </location>
</feature>
<evidence type="ECO:0000256" key="1">
    <source>
        <dbReference type="SAM" id="Phobius"/>
    </source>
</evidence>
<reference evidence="3" key="1">
    <citation type="submission" date="2016-11" db="UniProtKB">
        <authorList>
            <consortium name="WormBaseParasite"/>
        </authorList>
    </citation>
    <scope>IDENTIFICATION</scope>
</reference>
<keyword evidence="1" id="KW-0472">Membrane</keyword>
<evidence type="ECO:0000313" key="2">
    <source>
        <dbReference type="Proteomes" id="UP000095283"/>
    </source>
</evidence>
<keyword evidence="1" id="KW-0812">Transmembrane</keyword>
<dbReference type="Proteomes" id="UP000095283">
    <property type="component" value="Unplaced"/>
</dbReference>
<dbReference type="WBParaSite" id="Hba_10114">
    <property type="protein sequence ID" value="Hba_10114"/>
    <property type="gene ID" value="Hba_10114"/>
</dbReference>
<protein>
    <submittedName>
        <fullName evidence="3">Syndecan</fullName>
    </submittedName>
</protein>
<dbReference type="AlphaFoldDB" id="A0A1I7WYB8"/>